<dbReference type="Pfam" id="PF00303">
    <property type="entry name" value="Thymidylat_synt"/>
    <property type="match status" value="1"/>
</dbReference>
<evidence type="ECO:0000256" key="3">
    <source>
        <dbReference type="ARBA" id="ARBA00022603"/>
    </source>
</evidence>
<dbReference type="SUPFAM" id="SSF55831">
    <property type="entry name" value="Thymidylate synthase/dCMP hydroxymethylase"/>
    <property type="match status" value="1"/>
</dbReference>
<dbReference type="WBParaSite" id="PgR076_g001_t01">
    <property type="protein sequence ID" value="PgR076_g001_t01"/>
    <property type="gene ID" value="PgR076_g001"/>
</dbReference>
<evidence type="ECO:0000256" key="2">
    <source>
        <dbReference type="ARBA" id="ARBA00015931"/>
    </source>
</evidence>
<sequence length="215" mass="24579">MMDEGSLFSNDVATNDKRMEGANVNEDERKYLRQVKRIIDEGDKVIDRTGVGTLSVFGLHSTYSLRNGVIPLLTTKRVYWKGVVEELLWFIKGDTDAKRLSAKGVKIWDANGSREFLDSQGFKDRREGDLGPIYGFQWRHFGAEYHGTDADIGVKVSTNWRISLIKSKIIRTVDGSSLMLGMLKIFTRWHCTLSHPCSVRRKEWRAFMSALSTLR</sequence>
<comment type="pathway">
    <text evidence="1">Pyrimidine metabolism; dTTP biosynthesis.</text>
</comment>
<protein>
    <recommendedName>
        <fullName evidence="2">Thymidylate synthase</fullName>
    </recommendedName>
</protein>
<dbReference type="Gene3D" id="3.30.572.10">
    <property type="entry name" value="Thymidylate synthase/dCMP hydroxymethylase domain"/>
    <property type="match status" value="1"/>
</dbReference>
<dbReference type="GO" id="GO:0005829">
    <property type="term" value="C:cytosol"/>
    <property type="evidence" value="ECO:0007669"/>
    <property type="project" value="TreeGrafter"/>
</dbReference>
<dbReference type="InterPro" id="IPR045097">
    <property type="entry name" value="Thymidate_synth/dCMP_Mease"/>
</dbReference>
<keyword evidence="6" id="KW-1185">Reference proteome</keyword>
<dbReference type="InterPro" id="IPR023451">
    <property type="entry name" value="Thymidate_synth/dCMP_Mease_dom"/>
</dbReference>
<evidence type="ECO:0000259" key="5">
    <source>
        <dbReference type="Pfam" id="PF00303"/>
    </source>
</evidence>
<accession>A0A915C294</accession>
<dbReference type="Proteomes" id="UP000887569">
    <property type="component" value="Unplaced"/>
</dbReference>
<name>A0A915C294_PARUN</name>
<dbReference type="InterPro" id="IPR036926">
    <property type="entry name" value="Thymidate_synth/dCMP_Mease_sf"/>
</dbReference>
<reference evidence="7" key="1">
    <citation type="submission" date="2022-11" db="UniProtKB">
        <authorList>
            <consortium name="WormBaseParasite"/>
        </authorList>
    </citation>
    <scope>IDENTIFICATION</scope>
</reference>
<evidence type="ECO:0000313" key="6">
    <source>
        <dbReference type="Proteomes" id="UP000887569"/>
    </source>
</evidence>
<proteinExistence type="predicted"/>
<dbReference type="GO" id="GO:0004799">
    <property type="term" value="F:thymidylate synthase activity"/>
    <property type="evidence" value="ECO:0007669"/>
    <property type="project" value="TreeGrafter"/>
</dbReference>
<keyword evidence="3" id="KW-0489">Methyltransferase</keyword>
<dbReference type="PANTHER" id="PTHR11548:SF2">
    <property type="entry name" value="THYMIDYLATE SYNTHASE"/>
    <property type="match status" value="1"/>
</dbReference>
<dbReference type="AlphaFoldDB" id="A0A915C294"/>
<evidence type="ECO:0000256" key="1">
    <source>
        <dbReference type="ARBA" id="ARBA00004992"/>
    </source>
</evidence>
<dbReference type="GO" id="GO:0032259">
    <property type="term" value="P:methylation"/>
    <property type="evidence" value="ECO:0007669"/>
    <property type="project" value="UniProtKB-KW"/>
</dbReference>
<dbReference type="GO" id="GO:0005739">
    <property type="term" value="C:mitochondrion"/>
    <property type="evidence" value="ECO:0007669"/>
    <property type="project" value="TreeGrafter"/>
</dbReference>
<evidence type="ECO:0000313" key="7">
    <source>
        <dbReference type="WBParaSite" id="PgR076_g001_t01"/>
    </source>
</evidence>
<feature type="domain" description="Thymidylate synthase/dCMP hydroxymethylase" evidence="5">
    <location>
        <begin position="30"/>
        <end position="147"/>
    </location>
</feature>
<evidence type="ECO:0000256" key="4">
    <source>
        <dbReference type="ARBA" id="ARBA00022679"/>
    </source>
</evidence>
<dbReference type="PANTHER" id="PTHR11548">
    <property type="entry name" value="THYMIDYLATE SYNTHASE 1"/>
    <property type="match status" value="1"/>
</dbReference>
<dbReference type="GO" id="GO:0006231">
    <property type="term" value="P:dTMP biosynthetic process"/>
    <property type="evidence" value="ECO:0007669"/>
    <property type="project" value="TreeGrafter"/>
</dbReference>
<organism evidence="6 7">
    <name type="scientific">Parascaris univalens</name>
    <name type="common">Nematode worm</name>
    <dbReference type="NCBI Taxonomy" id="6257"/>
    <lineage>
        <taxon>Eukaryota</taxon>
        <taxon>Metazoa</taxon>
        <taxon>Ecdysozoa</taxon>
        <taxon>Nematoda</taxon>
        <taxon>Chromadorea</taxon>
        <taxon>Rhabditida</taxon>
        <taxon>Spirurina</taxon>
        <taxon>Ascaridomorpha</taxon>
        <taxon>Ascaridoidea</taxon>
        <taxon>Ascarididae</taxon>
        <taxon>Parascaris</taxon>
    </lineage>
</organism>
<keyword evidence="4" id="KW-0808">Transferase</keyword>